<protein>
    <recommendedName>
        <fullName evidence="1">Protein Smg homolog</fullName>
    </recommendedName>
</protein>
<comment type="similarity">
    <text evidence="1">Belongs to the Smg family.</text>
</comment>
<dbReference type="RefSeq" id="WP_289830397.1">
    <property type="nucleotide sequence ID" value="NZ_JAUEDK010000021.1"/>
</dbReference>
<dbReference type="HAMAP" id="MF_00598">
    <property type="entry name" value="Smg"/>
    <property type="match status" value="1"/>
</dbReference>
<evidence type="ECO:0000313" key="2">
    <source>
        <dbReference type="EMBL" id="MDN0075755.1"/>
    </source>
</evidence>
<dbReference type="Pfam" id="PF04361">
    <property type="entry name" value="DUF494"/>
    <property type="match status" value="1"/>
</dbReference>
<evidence type="ECO:0000313" key="3">
    <source>
        <dbReference type="Proteomes" id="UP001168540"/>
    </source>
</evidence>
<dbReference type="InterPro" id="IPR007456">
    <property type="entry name" value="Smg"/>
</dbReference>
<evidence type="ECO:0000256" key="1">
    <source>
        <dbReference type="HAMAP-Rule" id="MF_00598"/>
    </source>
</evidence>
<comment type="caution">
    <text evidence="2">The sequence shown here is derived from an EMBL/GenBank/DDBJ whole genome shotgun (WGS) entry which is preliminary data.</text>
</comment>
<organism evidence="2 3">
    <name type="scientific">Crenobacter oryzisoli</name>
    <dbReference type="NCBI Taxonomy" id="3056844"/>
    <lineage>
        <taxon>Bacteria</taxon>
        <taxon>Pseudomonadati</taxon>
        <taxon>Pseudomonadota</taxon>
        <taxon>Betaproteobacteria</taxon>
        <taxon>Neisseriales</taxon>
        <taxon>Neisseriaceae</taxon>
        <taxon>Crenobacter</taxon>
    </lineage>
</organism>
<dbReference type="PANTHER" id="PTHR38692:SF1">
    <property type="entry name" value="PROTEIN SMG"/>
    <property type="match status" value="1"/>
</dbReference>
<proteinExistence type="inferred from homology"/>
<dbReference type="Proteomes" id="UP001168540">
    <property type="component" value="Unassembled WGS sequence"/>
</dbReference>
<reference evidence="2" key="1">
    <citation type="submission" date="2023-06" db="EMBL/GenBank/DDBJ databases">
        <authorList>
            <person name="Zhang S."/>
        </authorList>
    </citation>
    <scope>NUCLEOTIDE SEQUENCE</scope>
    <source>
        <strain evidence="2">SG2303</strain>
    </source>
</reference>
<name>A0ABT7XPT7_9NEIS</name>
<gene>
    <name evidence="1" type="primary">smg</name>
    <name evidence="2" type="ORF">QU481_12755</name>
</gene>
<keyword evidence="3" id="KW-1185">Reference proteome</keyword>
<dbReference type="EMBL" id="JAUEDK010000021">
    <property type="protein sequence ID" value="MDN0075755.1"/>
    <property type="molecule type" value="Genomic_DNA"/>
</dbReference>
<dbReference type="PANTHER" id="PTHR38692">
    <property type="entry name" value="PROTEIN SMG"/>
    <property type="match status" value="1"/>
</dbReference>
<sequence>MFDVLVFLLEEYQDLDTCPEREDLSRHLSAAGFEDEDIDDALNWLDTLSELGDEAYAGANEGVSLRLYAESEIKRLPTAVRGLLQFLETEGGLTPAQRELTIDRLLALPDDEITVQAVKLVALMVLWSQKAELPFLLGEDLLAVIHGEPTMQ</sequence>
<accession>A0ABT7XPT7</accession>